<proteinExistence type="predicted"/>
<dbReference type="AlphaFoldDB" id="F9P922"/>
<dbReference type="Proteomes" id="UP000003287">
    <property type="component" value="Unassembled WGS sequence"/>
</dbReference>
<organism evidence="1 2">
    <name type="scientific">Streptococcus constellatus subsp. pharyngis SK1060 = CCUG 46377</name>
    <dbReference type="NCBI Taxonomy" id="1035184"/>
    <lineage>
        <taxon>Bacteria</taxon>
        <taxon>Bacillati</taxon>
        <taxon>Bacillota</taxon>
        <taxon>Bacilli</taxon>
        <taxon>Lactobacillales</taxon>
        <taxon>Streptococcaceae</taxon>
        <taxon>Streptococcus</taxon>
        <taxon>Streptococcus anginosus group</taxon>
    </lineage>
</organism>
<reference evidence="1 2" key="1">
    <citation type="submission" date="2011-06" db="EMBL/GenBank/DDBJ databases">
        <authorList>
            <person name="Harkins D.M."/>
            <person name="Madupu R."/>
            <person name="Durkin A.S."/>
            <person name="Torralba M."/>
            <person name="Methe B."/>
            <person name="Sutton G.G."/>
            <person name="Nelson K.E."/>
        </authorList>
    </citation>
    <scope>NUCLEOTIDE SEQUENCE [LARGE SCALE GENOMIC DNA]</scope>
    <source>
        <strain evidence="1 2">SK1060</strain>
    </source>
</reference>
<sequence length="52" mass="6076">MAYHADRSIAGNIDDWLDQFEMFSIYEILPEILELWGANLETEVQSKKTSKK</sequence>
<dbReference type="EMBL" id="AFUP01000006">
    <property type="protein sequence ID" value="EGV07942.1"/>
    <property type="molecule type" value="Genomic_DNA"/>
</dbReference>
<name>F9P922_STRCV</name>
<accession>F9P922</accession>
<evidence type="ECO:0000313" key="1">
    <source>
        <dbReference type="EMBL" id="EGV07942.1"/>
    </source>
</evidence>
<protein>
    <submittedName>
        <fullName evidence="1">Uncharacterized protein</fullName>
    </submittedName>
</protein>
<evidence type="ECO:0000313" key="2">
    <source>
        <dbReference type="Proteomes" id="UP000003287"/>
    </source>
</evidence>
<gene>
    <name evidence="1" type="ORF">HMPREF1042_1331</name>
</gene>